<gene>
    <name evidence="2" type="ORF">C5O19_02090</name>
</gene>
<comment type="caution">
    <text evidence="2">The sequence shown here is derived from an EMBL/GenBank/DDBJ whole genome shotgun (WGS) entry which is preliminary data.</text>
</comment>
<sequence length="227" mass="25429">MKLTDTLLKYQISFASVVPFDWQRFRVKILDFTAGNQALQQQELVNTADFSRFVTQEIREAGALCGVGGYNEHRVLYRRSAHFQQTTEPREIHLGIDIWAEAGTPVSAPLTGTIHSLGDNANFGDYGPTIILQHELEGTIFHTLYGHLSRASLRDKVPGQIIAAGEPFAEFGSYPENGDWPPHLHFQIIEEMQEWSGDYPGVCSLSERAMYLANCPDPNLILRIPGL</sequence>
<dbReference type="RefSeq" id="WP_104709702.1">
    <property type="nucleotide sequence ID" value="NZ_PTRA01000001.1"/>
</dbReference>
<protein>
    <submittedName>
        <fullName evidence="2">Peptidase M23</fullName>
    </submittedName>
</protein>
<evidence type="ECO:0000313" key="3">
    <source>
        <dbReference type="Proteomes" id="UP000239590"/>
    </source>
</evidence>
<accession>A0A2S7ILF6</accession>
<dbReference type="InterPro" id="IPR011055">
    <property type="entry name" value="Dup_hybrid_motif"/>
</dbReference>
<reference evidence="3" key="1">
    <citation type="submission" date="2018-02" db="EMBL/GenBank/DDBJ databases">
        <title>Genome sequencing of Solimonas sp. HR-BB.</title>
        <authorList>
            <person name="Lee Y."/>
            <person name="Jeon C.O."/>
        </authorList>
    </citation>
    <scope>NUCLEOTIDE SEQUENCE [LARGE SCALE GENOMIC DNA]</scope>
    <source>
        <strain evidence="3">HR-U</strain>
    </source>
</reference>
<dbReference type="OrthoDB" id="9801052at2"/>
<dbReference type="PANTHER" id="PTHR21666:SF270">
    <property type="entry name" value="MUREIN HYDROLASE ACTIVATOR ENVC"/>
    <property type="match status" value="1"/>
</dbReference>
<evidence type="ECO:0000259" key="1">
    <source>
        <dbReference type="Pfam" id="PF01551"/>
    </source>
</evidence>
<organism evidence="2 3">
    <name type="scientific">Siphonobacter curvatus</name>
    <dbReference type="NCBI Taxonomy" id="2094562"/>
    <lineage>
        <taxon>Bacteria</taxon>
        <taxon>Pseudomonadati</taxon>
        <taxon>Bacteroidota</taxon>
        <taxon>Cytophagia</taxon>
        <taxon>Cytophagales</taxon>
        <taxon>Cytophagaceae</taxon>
        <taxon>Siphonobacter</taxon>
    </lineage>
</organism>
<dbReference type="Pfam" id="PF01551">
    <property type="entry name" value="Peptidase_M23"/>
    <property type="match status" value="1"/>
</dbReference>
<dbReference type="Gene3D" id="2.70.70.10">
    <property type="entry name" value="Glucose Permease (Domain IIA)"/>
    <property type="match status" value="1"/>
</dbReference>
<proteinExistence type="predicted"/>
<dbReference type="PANTHER" id="PTHR21666">
    <property type="entry name" value="PEPTIDASE-RELATED"/>
    <property type="match status" value="1"/>
</dbReference>
<feature type="domain" description="M23ase beta-sheet core" evidence="1">
    <location>
        <begin position="92"/>
        <end position="191"/>
    </location>
</feature>
<dbReference type="SUPFAM" id="SSF51261">
    <property type="entry name" value="Duplicated hybrid motif"/>
    <property type="match status" value="1"/>
</dbReference>
<name>A0A2S7ILF6_9BACT</name>
<dbReference type="InterPro" id="IPR050570">
    <property type="entry name" value="Cell_wall_metabolism_enzyme"/>
</dbReference>
<keyword evidence="3" id="KW-1185">Reference proteome</keyword>
<dbReference type="GO" id="GO:0004222">
    <property type="term" value="F:metalloendopeptidase activity"/>
    <property type="evidence" value="ECO:0007669"/>
    <property type="project" value="TreeGrafter"/>
</dbReference>
<dbReference type="Proteomes" id="UP000239590">
    <property type="component" value="Unassembled WGS sequence"/>
</dbReference>
<dbReference type="InterPro" id="IPR016047">
    <property type="entry name" value="M23ase_b-sheet_dom"/>
</dbReference>
<evidence type="ECO:0000313" key="2">
    <source>
        <dbReference type="EMBL" id="PQA58486.1"/>
    </source>
</evidence>
<dbReference type="EMBL" id="PTRA01000001">
    <property type="protein sequence ID" value="PQA58486.1"/>
    <property type="molecule type" value="Genomic_DNA"/>
</dbReference>
<dbReference type="CDD" id="cd12797">
    <property type="entry name" value="M23_peptidase"/>
    <property type="match status" value="1"/>
</dbReference>
<dbReference type="AlphaFoldDB" id="A0A2S7ILF6"/>